<name>A0ABY4FLW6_9MICO</name>
<accession>A0ABY4FLW6</accession>
<dbReference type="RefSeq" id="WP_244727853.1">
    <property type="nucleotide sequence ID" value="NZ_CP095045.1"/>
</dbReference>
<evidence type="ECO:0000313" key="2">
    <source>
        <dbReference type="Proteomes" id="UP000831786"/>
    </source>
</evidence>
<evidence type="ECO:0000313" key="1">
    <source>
        <dbReference type="EMBL" id="UOQ57210.1"/>
    </source>
</evidence>
<proteinExistence type="predicted"/>
<dbReference type="Proteomes" id="UP000831786">
    <property type="component" value="Chromosome"/>
</dbReference>
<organism evidence="1 2">
    <name type="scientific">Leucobacter allii</name>
    <dbReference type="NCBI Taxonomy" id="2932247"/>
    <lineage>
        <taxon>Bacteria</taxon>
        <taxon>Bacillati</taxon>
        <taxon>Actinomycetota</taxon>
        <taxon>Actinomycetes</taxon>
        <taxon>Micrococcales</taxon>
        <taxon>Microbacteriaceae</taxon>
        <taxon>Leucobacter</taxon>
    </lineage>
</organism>
<keyword evidence="2" id="KW-1185">Reference proteome</keyword>
<gene>
    <name evidence="1" type="ORF">MUN78_16395</name>
</gene>
<dbReference type="EMBL" id="CP095045">
    <property type="protein sequence ID" value="UOQ57210.1"/>
    <property type="molecule type" value="Genomic_DNA"/>
</dbReference>
<sequence length="77" mass="8798">MSKQDEAKCDHRRSEVLVTNQPHGYDNTRSHASVWVCADPGCVLDAMGWVTRFTKETAWWRVGVHGEWQQTVPEVVS</sequence>
<reference evidence="1 2" key="1">
    <citation type="submission" date="2022-04" db="EMBL/GenBank/DDBJ databases">
        <title>Leucobacter sp. isolated from rhizosphere of garlic.</title>
        <authorList>
            <person name="Won M."/>
            <person name="Lee C.-M."/>
            <person name="Woen H.-Y."/>
            <person name="Kwon S.-W."/>
        </authorList>
    </citation>
    <scope>NUCLEOTIDE SEQUENCE [LARGE SCALE GENOMIC DNA]</scope>
    <source>
        <strain evidence="1 2">H21R-40</strain>
    </source>
</reference>
<protein>
    <submittedName>
        <fullName evidence="1">Uncharacterized protein</fullName>
    </submittedName>
</protein>